<evidence type="ECO:0000256" key="3">
    <source>
        <dbReference type="ARBA" id="ARBA00022448"/>
    </source>
</evidence>
<dbReference type="GO" id="GO:0005886">
    <property type="term" value="C:plasma membrane"/>
    <property type="evidence" value="ECO:0007669"/>
    <property type="project" value="TreeGrafter"/>
</dbReference>
<proteinExistence type="inferred from homology"/>
<dbReference type="Gene3D" id="1.10.3860.10">
    <property type="entry name" value="Sodium:dicarboxylate symporter"/>
    <property type="match status" value="1"/>
</dbReference>
<comment type="subcellular location">
    <subcellularLocation>
        <location evidence="1 9">Membrane</location>
        <topology evidence="1 9">Multi-pass membrane protein</topology>
    </subcellularLocation>
</comment>
<dbReference type="SUPFAM" id="SSF118215">
    <property type="entry name" value="Proton glutamate symport protein"/>
    <property type="match status" value="1"/>
</dbReference>
<evidence type="ECO:0000313" key="11">
    <source>
        <dbReference type="EMBL" id="CAD7229346.1"/>
    </source>
</evidence>
<evidence type="ECO:0000256" key="2">
    <source>
        <dbReference type="ARBA" id="ARBA00006148"/>
    </source>
</evidence>
<keyword evidence="7 9" id="KW-0472">Membrane</keyword>
<reference evidence="11" key="1">
    <citation type="submission" date="2020-11" db="EMBL/GenBank/DDBJ databases">
        <authorList>
            <person name="Tran Van P."/>
        </authorList>
    </citation>
    <scope>NUCLEOTIDE SEQUENCE</scope>
</reference>
<dbReference type="PRINTS" id="PR00173">
    <property type="entry name" value="EDTRNSPORT"/>
</dbReference>
<evidence type="ECO:0000256" key="10">
    <source>
        <dbReference type="SAM" id="MobiDB-lite"/>
    </source>
</evidence>
<keyword evidence="5 9" id="KW-0769">Symport</keyword>
<dbReference type="PANTHER" id="PTHR11958:SF111">
    <property type="entry name" value="AMINO ACID TRANSPORTER"/>
    <property type="match status" value="1"/>
</dbReference>
<keyword evidence="4 9" id="KW-0812">Transmembrane</keyword>
<dbReference type="GO" id="GO:0015175">
    <property type="term" value="F:neutral L-amino acid transmembrane transporter activity"/>
    <property type="evidence" value="ECO:0007669"/>
    <property type="project" value="TreeGrafter"/>
</dbReference>
<dbReference type="InterPro" id="IPR018107">
    <property type="entry name" value="Na-dicarboxylate_symporter_CS"/>
</dbReference>
<dbReference type="InterPro" id="IPR001991">
    <property type="entry name" value="Na-dicarboxylate_symporter"/>
</dbReference>
<keyword evidence="8" id="KW-0325">Glycoprotein</keyword>
<feature type="transmembrane region" description="Helical" evidence="9">
    <location>
        <begin position="110"/>
        <end position="129"/>
    </location>
</feature>
<dbReference type="AlphaFoldDB" id="A0A7R8WCX6"/>
<dbReference type="OrthoDB" id="5877963at2759"/>
<keyword evidence="6 9" id="KW-1133">Transmembrane helix</keyword>
<comment type="caution">
    <text evidence="9">Lacks conserved residue(s) required for the propagation of feature annotation.</text>
</comment>
<feature type="transmembrane region" description="Helical" evidence="9">
    <location>
        <begin position="157"/>
        <end position="178"/>
    </location>
</feature>
<feature type="compositionally biased region" description="Polar residues" evidence="10">
    <location>
        <begin position="40"/>
        <end position="50"/>
    </location>
</feature>
<dbReference type="GO" id="GO:0015501">
    <property type="term" value="F:glutamate:sodium symporter activity"/>
    <property type="evidence" value="ECO:0007669"/>
    <property type="project" value="TreeGrafter"/>
</dbReference>
<sequence>MSESGLLSFKESRLNASFVRPSVAEDEEGGVPDEKLLGTEESSSTMASDSMRTKFQMPTMADVGAFIRRNLLLIVTITGVFVGVVLGFIIRQFEPSSLAIRLISYPGEIFMRLLKLMILPLVISSLIAGTDPNDAFNFLGAASLNAKIGGKIAVRTIVYFLSTSLLNAILGAFLAIAINPGMDAVDEVKADNSDRKADILDSFMDLGR</sequence>
<dbReference type="InterPro" id="IPR036458">
    <property type="entry name" value="Na:dicarbo_symporter_sf"/>
</dbReference>
<dbReference type="PANTHER" id="PTHR11958">
    <property type="entry name" value="SODIUM/DICARBOXYLATE SYMPORTER-RELATED"/>
    <property type="match status" value="1"/>
</dbReference>
<accession>A0A7R8WCX6</accession>
<organism evidence="11">
    <name type="scientific">Cyprideis torosa</name>
    <dbReference type="NCBI Taxonomy" id="163714"/>
    <lineage>
        <taxon>Eukaryota</taxon>
        <taxon>Metazoa</taxon>
        <taxon>Ecdysozoa</taxon>
        <taxon>Arthropoda</taxon>
        <taxon>Crustacea</taxon>
        <taxon>Oligostraca</taxon>
        <taxon>Ostracoda</taxon>
        <taxon>Podocopa</taxon>
        <taxon>Podocopida</taxon>
        <taxon>Cytherocopina</taxon>
        <taxon>Cytheroidea</taxon>
        <taxon>Cytherideidae</taxon>
        <taxon>Cyprideis</taxon>
    </lineage>
</organism>
<evidence type="ECO:0000256" key="6">
    <source>
        <dbReference type="ARBA" id="ARBA00022989"/>
    </source>
</evidence>
<dbReference type="EMBL" id="OB662018">
    <property type="protein sequence ID" value="CAD7229346.1"/>
    <property type="molecule type" value="Genomic_DNA"/>
</dbReference>
<dbReference type="PROSITE" id="PS00713">
    <property type="entry name" value="NA_DICARBOXYL_SYMP_1"/>
    <property type="match status" value="1"/>
</dbReference>
<evidence type="ECO:0000256" key="4">
    <source>
        <dbReference type="ARBA" id="ARBA00022692"/>
    </source>
</evidence>
<comment type="similarity">
    <text evidence="2 9">Belongs to the dicarboxylate/amino acid:cation symporter (DAACS) (TC 2.A.23) family.</text>
</comment>
<evidence type="ECO:0000256" key="1">
    <source>
        <dbReference type="ARBA" id="ARBA00004141"/>
    </source>
</evidence>
<feature type="transmembrane region" description="Helical" evidence="9">
    <location>
        <begin position="70"/>
        <end position="90"/>
    </location>
</feature>
<keyword evidence="3 9" id="KW-0813">Transport</keyword>
<dbReference type="GO" id="GO:0005313">
    <property type="term" value="F:L-glutamate transmembrane transporter activity"/>
    <property type="evidence" value="ECO:0007669"/>
    <property type="project" value="TreeGrafter"/>
</dbReference>
<protein>
    <recommendedName>
        <fullName evidence="9">Amino acid transporter</fullName>
    </recommendedName>
</protein>
<evidence type="ECO:0000256" key="5">
    <source>
        <dbReference type="ARBA" id="ARBA00022847"/>
    </source>
</evidence>
<dbReference type="Pfam" id="PF00375">
    <property type="entry name" value="SDF"/>
    <property type="match status" value="1"/>
</dbReference>
<name>A0A7R8WCX6_9CRUS</name>
<gene>
    <name evidence="11" type="ORF">CTOB1V02_LOCUS7218</name>
</gene>
<dbReference type="InterPro" id="IPR050746">
    <property type="entry name" value="DAACS"/>
</dbReference>
<evidence type="ECO:0000256" key="7">
    <source>
        <dbReference type="ARBA" id="ARBA00023136"/>
    </source>
</evidence>
<feature type="region of interest" description="Disordered" evidence="10">
    <location>
        <begin position="20"/>
        <end position="50"/>
    </location>
</feature>
<evidence type="ECO:0000256" key="9">
    <source>
        <dbReference type="RuleBase" id="RU361216"/>
    </source>
</evidence>
<evidence type="ECO:0000256" key="8">
    <source>
        <dbReference type="ARBA" id="ARBA00023180"/>
    </source>
</evidence>